<dbReference type="GO" id="GO:0055085">
    <property type="term" value="P:transmembrane transport"/>
    <property type="evidence" value="ECO:0007669"/>
    <property type="project" value="TreeGrafter"/>
</dbReference>
<evidence type="ECO:0000256" key="1">
    <source>
        <dbReference type="ARBA" id="ARBA00004651"/>
    </source>
</evidence>
<proteinExistence type="inferred from homology"/>
<keyword evidence="6 8" id="KW-1133">Transmembrane helix</keyword>
<dbReference type="Pfam" id="PF01594">
    <property type="entry name" value="AI-2E_transport"/>
    <property type="match status" value="1"/>
</dbReference>
<feature type="transmembrane region" description="Helical" evidence="8">
    <location>
        <begin position="230"/>
        <end position="249"/>
    </location>
</feature>
<feature type="transmembrane region" description="Helical" evidence="8">
    <location>
        <begin position="325"/>
        <end position="358"/>
    </location>
</feature>
<sequence length="378" mass="42025">MKFTKNQFIWLVVLFFSCFLIYTYWETVVSICNKIFVASQPFLFGAGIAFVVNILMSFYEKILIKFIPFGFITKIKRPVSLLLAFATIGLIFTWVVFTVLPDLIDSINTLISQDRSAINNLINWLLKNKSLQKIIQDLGGVTQVRELINSYSAQLLQQIMNGLTNFLTSLTSLPSTLINLFISIVFSCYVLVGKEKLGSQVNRLVDVYLGRYGKTFHYVVAILNNRFHNFFVYQSIEACILGTLCYIGMRIFNFPYAATISILIGFSAMIPVLGAYIGVTIGTILIMTHSVTLALLFVAYVVILQQFEGNLIYPYVVGGSTGLPVVWVILAITIGSALGGILGMLVSVPVAATLYQIVKDNVVTREKAKAVTSLENSD</sequence>
<dbReference type="AlphaFoldDB" id="A0AAU9H7G8"/>
<feature type="transmembrane region" description="Helical" evidence="8">
    <location>
        <begin position="173"/>
        <end position="192"/>
    </location>
</feature>
<dbReference type="RefSeq" id="WP_180483221.1">
    <property type="nucleotide sequence ID" value="NZ_CP065495.1"/>
</dbReference>
<feature type="transmembrane region" description="Helical" evidence="8">
    <location>
        <begin position="37"/>
        <end position="59"/>
    </location>
</feature>
<dbReference type="Proteomes" id="UP000509120">
    <property type="component" value="Chromosome"/>
</dbReference>
<dbReference type="PANTHER" id="PTHR21716:SF53">
    <property type="entry name" value="PERMEASE PERM-RELATED"/>
    <property type="match status" value="1"/>
</dbReference>
<evidence type="ECO:0000256" key="7">
    <source>
        <dbReference type="ARBA" id="ARBA00023136"/>
    </source>
</evidence>
<feature type="transmembrane region" description="Helical" evidence="8">
    <location>
        <begin position="79"/>
        <end position="100"/>
    </location>
</feature>
<dbReference type="PANTHER" id="PTHR21716">
    <property type="entry name" value="TRANSMEMBRANE PROTEIN"/>
    <property type="match status" value="1"/>
</dbReference>
<gene>
    <name evidence="9" type="ORF">STHERMO_1107</name>
</gene>
<evidence type="ECO:0000256" key="4">
    <source>
        <dbReference type="ARBA" id="ARBA00022475"/>
    </source>
</evidence>
<dbReference type="EMBL" id="LR822030">
    <property type="protein sequence ID" value="CAD0155729.1"/>
    <property type="molecule type" value="Genomic_DNA"/>
</dbReference>
<feature type="transmembrane region" description="Helical" evidence="8">
    <location>
        <begin position="7"/>
        <end position="25"/>
    </location>
</feature>
<accession>A0AAU9H7G8</accession>
<keyword evidence="7 8" id="KW-0472">Membrane</keyword>
<keyword evidence="5 8" id="KW-0812">Transmembrane</keyword>
<evidence type="ECO:0000256" key="6">
    <source>
        <dbReference type="ARBA" id="ARBA00022989"/>
    </source>
</evidence>
<evidence type="ECO:0000256" key="5">
    <source>
        <dbReference type="ARBA" id="ARBA00022692"/>
    </source>
</evidence>
<evidence type="ECO:0000313" key="9">
    <source>
        <dbReference type="EMBL" id="CAD0155729.1"/>
    </source>
</evidence>
<protein>
    <submittedName>
        <fullName evidence="9">AI-2E family transporter</fullName>
    </submittedName>
</protein>
<dbReference type="PROSITE" id="PS51257">
    <property type="entry name" value="PROKAR_LIPOPROTEIN"/>
    <property type="match status" value="1"/>
</dbReference>
<dbReference type="InterPro" id="IPR002549">
    <property type="entry name" value="AI-2E-like"/>
</dbReference>
<evidence type="ECO:0000313" key="10">
    <source>
        <dbReference type="Proteomes" id="UP000509120"/>
    </source>
</evidence>
<keyword evidence="3" id="KW-0813">Transport</keyword>
<feature type="transmembrane region" description="Helical" evidence="8">
    <location>
        <begin position="255"/>
        <end position="277"/>
    </location>
</feature>
<keyword evidence="4" id="KW-1003">Cell membrane</keyword>
<name>A0AAU9H7G8_STRTR</name>
<organism evidence="9 10">
    <name type="scientific">Streptococcus thermophilus</name>
    <dbReference type="NCBI Taxonomy" id="1308"/>
    <lineage>
        <taxon>Bacteria</taxon>
        <taxon>Bacillati</taxon>
        <taxon>Bacillota</taxon>
        <taxon>Bacilli</taxon>
        <taxon>Lactobacillales</taxon>
        <taxon>Streptococcaceae</taxon>
        <taxon>Streptococcus</taxon>
    </lineage>
</organism>
<evidence type="ECO:0000256" key="8">
    <source>
        <dbReference type="SAM" id="Phobius"/>
    </source>
</evidence>
<evidence type="ECO:0000256" key="3">
    <source>
        <dbReference type="ARBA" id="ARBA00022448"/>
    </source>
</evidence>
<feature type="transmembrane region" description="Helical" evidence="8">
    <location>
        <begin position="284"/>
        <end position="305"/>
    </location>
</feature>
<dbReference type="GO" id="GO:0005886">
    <property type="term" value="C:plasma membrane"/>
    <property type="evidence" value="ECO:0007669"/>
    <property type="project" value="UniProtKB-SubCell"/>
</dbReference>
<reference evidence="9 10" key="1">
    <citation type="submission" date="2020-06" db="EMBL/GenBank/DDBJ databases">
        <authorList>
            <person name="Chuat V."/>
        </authorList>
    </citation>
    <scope>NUCLEOTIDE SEQUENCE [LARGE SCALE GENOMIC DNA]</scope>
    <source>
        <strain evidence="9">STH_CIRM_1046</strain>
    </source>
</reference>
<evidence type="ECO:0000256" key="2">
    <source>
        <dbReference type="ARBA" id="ARBA00009773"/>
    </source>
</evidence>
<comment type="subcellular location">
    <subcellularLocation>
        <location evidence="1">Cell membrane</location>
        <topology evidence="1">Multi-pass membrane protein</topology>
    </subcellularLocation>
</comment>
<comment type="similarity">
    <text evidence="2">Belongs to the autoinducer-2 exporter (AI-2E) (TC 2.A.86) family.</text>
</comment>